<gene>
    <name evidence="1" type="ORF">G6F64_014187</name>
</gene>
<proteinExistence type="predicted"/>
<organism evidence="1 2">
    <name type="scientific">Rhizopus oryzae</name>
    <name type="common">Mucormycosis agent</name>
    <name type="synonym">Rhizopus arrhizus var. delemar</name>
    <dbReference type="NCBI Taxonomy" id="64495"/>
    <lineage>
        <taxon>Eukaryota</taxon>
        <taxon>Fungi</taxon>
        <taxon>Fungi incertae sedis</taxon>
        <taxon>Mucoromycota</taxon>
        <taxon>Mucoromycotina</taxon>
        <taxon>Mucoromycetes</taxon>
        <taxon>Mucorales</taxon>
        <taxon>Mucorineae</taxon>
        <taxon>Rhizopodaceae</taxon>
        <taxon>Rhizopus</taxon>
    </lineage>
</organism>
<name>A0A9P6WU17_RHIOR</name>
<dbReference type="AlphaFoldDB" id="A0A9P6WU17"/>
<reference evidence="1" key="1">
    <citation type="journal article" date="2020" name="Microb. Genom.">
        <title>Genetic diversity of clinical and environmental Mucorales isolates obtained from an investigation of mucormycosis cases among solid organ transplant recipients.</title>
        <authorList>
            <person name="Nguyen M.H."/>
            <person name="Kaul D."/>
            <person name="Muto C."/>
            <person name="Cheng S.J."/>
            <person name="Richter R.A."/>
            <person name="Bruno V.M."/>
            <person name="Liu G."/>
            <person name="Beyhan S."/>
            <person name="Sundermann A.J."/>
            <person name="Mounaud S."/>
            <person name="Pasculle A.W."/>
            <person name="Nierman W.C."/>
            <person name="Driscoll E."/>
            <person name="Cumbie R."/>
            <person name="Clancy C.J."/>
            <person name="Dupont C.L."/>
        </authorList>
    </citation>
    <scope>NUCLEOTIDE SEQUENCE</scope>
    <source>
        <strain evidence="1">GL11</strain>
    </source>
</reference>
<evidence type="ECO:0000313" key="2">
    <source>
        <dbReference type="Proteomes" id="UP000716291"/>
    </source>
</evidence>
<protein>
    <submittedName>
        <fullName evidence="1">Uncharacterized protein</fullName>
    </submittedName>
</protein>
<dbReference type="EMBL" id="JAANQT010007533">
    <property type="protein sequence ID" value="KAG1286542.1"/>
    <property type="molecule type" value="Genomic_DNA"/>
</dbReference>
<comment type="caution">
    <text evidence="1">The sequence shown here is derived from an EMBL/GenBank/DDBJ whole genome shotgun (WGS) entry which is preliminary data.</text>
</comment>
<evidence type="ECO:0000313" key="1">
    <source>
        <dbReference type="EMBL" id="KAG1286542.1"/>
    </source>
</evidence>
<accession>A0A9P6WU17</accession>
<keyword evidence="2" id="KW-1185">Reference proteome</keyword>
<dbReference type="Proteomes" id="UP000716291">
    <property type="component" value="Unassembled WGS sequence"/>
</dbReference>
<sequence>MAAAALPALCSNARRGASAPPAITRRSSASSACLVIPHYRPHATKAPSGAFACTCQDLPEVSAGPRPALPRWMPPAAR</sequence>